<comment type="caution">
    <text evidence="1">The sequence shown here is derived from an EMBL/GenBank/DDBJ whole genome shotgun (WGS) entry which is preliminary data.</text>
</comment>
<reference evidence="1 2" key="1">
    <citation type="journal article" date="2020" name="bioRxiv">
        <title>Sequence and annotation of 42 cannabis genomes reveals extensive copy number variation in cannabinoid synthesis and pathogen resistance genes.</title>
        <authorList>
            <person name="Mckernan K.J."/>
            <person name="Helbert Y."/>
            <person name="Kane L.T."/>
            <person name="Ebling H."/>
            <person name="Zhang L."/>
            <person name="Liu B."/>
            <person name="Eaton Z."/>
            <person name="Mclaughlin S."/>
            <person name="Kingan S."/>
            <person name="Baybayan P."/>
            <person name="Concepcion G."/>
            <person name="Jordan M."/>
            <person name="Riva A."/>
            <person name="Barbazuk W."/>
            <person name="Harkins T."/>
        </authorList>
    </citation>
    <scope>NUCLEOTIDE SEQUENCE [LARGE SCALE GENOMIC DNA]</scope>
    <source>
        <strain evidence="2">cv. Jamaican Lion 4</strain>
        <tissue evidence="1">Leaf</tissue>
    </source>
</reference>
<proteinExistence type="predicted"/>
<dbReference type="Proteomes" id="UP000525078">
    <property type="component" value="Unassembled WGS sequence"/>
</dbReference>
<protein>
    <submittedName>
        <fullName evidence="1">Uncharacterized protein</fullName>
    </submittedName>
</protein>
<evidence type="ECO:0000313" key="1">
    <source>
        <dbReference type="EMBL" id="KAF4375081.1"/>
    </source>
</evidence>
<dbReference type="AlphaFoldDB" id="A0A7J6FWF4"/>
<dbReference type="EMBL" id="JAATIP010000092">
    <property type="protein sequence ID" value="KAF4375081.1"/>
    <property type="molecule type" value="Genomic_DNA"/>
</dbReference>
<accession>A0A7J6FWF4</accession>
<name>A0A7J6FWF4_CANSA</name>
<organism evidence="1 2">
    <name type="scientific">Cannabis sativa</name>
    <name type="common">Hemp</name>
    <name type="synonym">Marijuana</name>
    <dbReference type="NCBI Taxonomy" id="3483"/>
    <lineage>
        <taxon>Eukaryota</taxon>
        <taxon>Viridiplantae</taxon>
        <taxon>Streptophyta</taxon>
        <taxon>Embryophyta</taxon>
        <taxon>Tracheophyta</taxon>
        <taxon>Spermatophyta</taxon>
        <taxon>Magnoliopsida</taxon>
        <taxon>eudicotyledons</taxon>
        <taxon>Gunneridae</taxon>
        <taxon>Pentapetalae</taxon>
        <taxon>rosids</taxon>
        <taxon>fabids</taxon>
        <taxon>Rosales</taxon>
        <taxon>Cannabaceae</taxon>
        <taxon>Cannabis</taxon>
    </lineage>
</organism>
<evidence type="ECO:0000313" key="2">
    <source>
        <dbReference type="Proteomes" id="UP000525078"/>
    </source>
</evidence>
<sequence length="139" mass="15814">MSDVENPGNYFHSSPCLSSVLTHTKTVAKGPRQRSNLLVSSRSAIIFLRNPNMIILDEALERIFQSLGKDYIDLRHRCGDNLKFYNEDGLEEIQEKACEYIITGGKIVQSKAKKSKHSTKLIFVMSTDKLYVVFSELQE</sequence>
<gene>
    <name evidence="1" type="ORF">F8388_017227</name>
</gene>